<dbReference type="SMART" id="SM00854">
    <property type="entry name" value="PGA_cap"/>
    <property type="match status" value="1"/>
</dbReference>
<feature type="domain" description="Capsule synthesis protein CapA" evidence="2">
    <location>
        <begin position="7"/>
        <end position="253"/>
    </location>
</feature>
<evidence type="ECO:0000313" key="4">
    <source>
        <dbReference type="Proteomes" id="UP000006695"/>
    </source>
</evidence>
<dbReference type="Pfam" id="PF09587">
    <property type="entry name" value="PGA_cap"/>
    <property type="match status" value="1"/>
</dbReference>
<dbReference type="HOGENOM" id="CLU_038823_2_2_7"/>
<name>A5G5Q4_GEOUR</name>
<dbReference type="STRING" id="351605.Gura_2950"/>
<gene>
    <name evidence="3" type="ordered locus">Gura_2950</name>
</gene>
<dbReference type="Gene3D" id="3.60.21.10">
    <property type="match status" value="1"/>
</dbReference>
<protein>
    <submittedName>
        <fullName evidence="3">Putative enzyme of poly-gamma-glutamate biosynthesis (Capsule formation)-like protein</fullName>
    </submittedName>
</protein>
<proteinExistence type="inferred from homology"/>
<dbReference type="AlphaFoldDB" id="A5G5Q4"/>
<sequence>MEVRFVKLLFAGDVMLGRLVNRALQRLPPEYPWGDTLPLFATADWRMCNLECVISDNGTPWSLTPKIFHFRSDAGNVAVLQAAHIDAVSLANNHSLDYEYEAMFDMLRILNKAKIAHAGAGADLAEASRPAVSQVQGLRIGVIAFTDNEPAWEAATEQAGVWFVPIDLQNARAAGLMAKIHRVRAEVDLLVVSVHWGPNWGHEPPPEHIDFGRALIDAGADAVFGHSGHVFRGIEIYRQRPIIYCAGDFIDDYAVDEVERNDRSMIFILEYDQCSLSKIRLYPTVIRDFQARLAQGSEAEWIGRKMQQLCADLATSSLWLRDEQCLEIVPT</sequence>
<dbReference type="KEGG" id="gur:Gura_2950"/>
<dbReference type="InterPro" id="IPR029052">
    <property type="entry name" value="Metallo-depent_PP-like"/>
</dbReference>
<evidence type="ECO:0000256" key="1">
    <source>
        <dbReference type="ARBA" id="ARBA00005662"/>
    </source>
</evidence>
<dbReference type="RefSeq" id="WP_011939791.1">
    <property type="nucleotide sequence ID" value="NC_009483.1"/>
</dbReference>
<dbReference type="PANTHER" id="PTHR33393:SF11">
    <property type="entry name" value="POLYGLUTAMINE SYNTHESIS ACCESSORY PROTEIN RV0574C-RELATED"/>
    <property type="match status" value="1"/>
</dbReference>
<dbReference type="SUPFAM" id="SSF56300">
    <property type="entry name" value="Metallo-dependent phosphatases"/>
    <property type="match status" value="1"/>
</dbReference>
<dbReference type="PANTHER" id="PTHR33393">
    <property type="entry name" value="POLYGLUTAMINE SYNTHESIS ACCESSORY PROTEIN RV0574C-RELATED"/>
    <property type="match status" value="1"/>
</dbReference>
<dbReference type="EMBL" id="CP000698">
    <property type="protein sequence ID" value="ABQ27122.1"/>
    <property type="molecule type" value="Genomic_DNA"/>
</dbReference>
<dbReference type="Proteomes" id="UP000006695">
    <property type="component" value="Chromosome"/>
</dbReference>
<reference evidence="3 4" key="1">
    <citation type="submission" date="2007-05" db="EMBL/GenBank/DDBJ databases">
        <title>Complete sequence of Geobacter uraniireducens Rf4.</title>
        <authorList>
            <consortium name="US DOE Joint Genome Institute"/>
            <person name="Copeland A."/>
            <person name="Lucas S."/>
            <person name="Lapidus A."/>
            <person name="Barry K."/>
            <person name="Detter J.C."/>
            <person name="Glavina del Rio T."/>
            <person name="Hammon N."/>
            <person name="Israni S."/>
            <person name="Dalin E."/>
            <person name="Tice H."/>
            <person name="Pitluck S."/>
            <person name="Chertkov O."/>
            <person name="Brettin T."/>
            <person name="Bruce D."/>
            <person name="Han C."/>
            <person name="Schmutz J."/>
            <person name="Larimer F."/>
            <person name="Land M."/>
            <person name="Hauser L."/>
            <person name="Kyrpides N."/>
            <person name="Mikhailova N."/>
            <person name="Shelobolina E."/>
            <person name="Aklujkar M."/>
            <person name="Lovley D."/>
            <person name="Richardson P."/>
        </authorList>
    </citation>
    <scope>NUCLEOTIDE SEQUENCE [LARGE SCALE GENOMIC DNA]</scope>
    <source>
        <strain evidence="3 4">Rf4</strain>
    </source>
</reference>
<dbReference type="CDD" id="cd07381">
    <property type="entry name" value="MPP_CapA"/>
    <property type="match status" value="1"/>
</dbReference>
<evidence type="ECO:0000259" key="2">
    <source>
        <dbReference type="SMART" id="SM00854"/>
    </source>
</evidence>
<evidence type="ECO:0000313" key="3">
    <source>
        <dbReference type="EMBL" id="ABQ27122.1"/>
    </source>
</evidence>
<dbReference type="InterPro" id="IPR019079">
    <property type="entry name" value="Capsule_synth_CapA"/>
</dbReference>
<dbReference type="InterPro" id="IPR052169">
    <property type="entry name" value="CW_Biosynth-Accessory"/>
</dbReference>
<organism evidence="3 4">
    <name type="scientific">Geotalea uraniireducens (strain Rf4)</name>
    <name type="common">Geobacter uraniireducens</name>
    <dbReference type="NCBI Taxonomy" id="351605"/>
    <lineage>
        <taxon>Bacteria</taxon>
        <taxon>Pseudomonadati</taxon>
        <taxon>Thermodesulfobacteriota</taxon>
        <taxon>Desulfuromonadia</taxon>
        <taxon>Geobacterales</taxon>
        <taxon>Geobacteraceae</taxon>
        <taxon>Geotalea</taxon>
    </lineage>
</organism>
<accession>A5G5Q4</accession>
<keyword evidence="4" id="KW-1185">Reference proteome</keyword>
<comment type="similarity">
    <text evidence="1">Belongs to the CapA family.</text>
</comment>